<evidence type="ECO:0000313" key="2">
    <source>
        <dbReference type="EMBL" id="PWK32634.1"/>
    </source>
</evidence>
<dbReference type="Pfam" id="PF03466">
    <property type="entry name" value="LysR_substrate"/>
    <property type="match status" value="1"/>
</dbReference>
<dbReference type="AlphaFoldDB" id="A0A316EQE5"/>
<evidence type="ECO:0000313" key="3">
    <source>
        <dbReference type="Proteomes" id="UP000245754"/>
    </source>
</evidence>
<feature type="domain" description="LysR substrate-binding" evidence="1">
    <location>
        <begin position="2"/>
        <end position="50"/>
    </location>
</feature>
<keyword evidence="3" id="KW-1185">Reference proteome</keyword>
<accession>A0A316EQE5</accession>
<dbReference type="Proteomes" id="UP000245754">
    <property type="component" value="Unassembled WGS sequence"/>
</dbReference>
<name>A0A316EQE5_9BURK</name>
<comment type="caution">
    <text evidence="2">The sequence shown here is derived from an EMBL/GenBank/DDBJ whole genome shotgun (WGS) entry which is preliminary data.</text>
</comment>
<reference evidence="2 3" key="1">
    <citation type="submission" date="2018-05" db="EMBL/GenBank/DDBJ databases">
        <title>Genomic Encyclopedia of Type Strains, Phase IV (KMG-V): Genome sequencing to study the core and pangenomes of soil and plant-associated prokaryotes.</title>
        <authorList>
            <person name="Whitman W."/>
        </authorList>
    </citation>
    <scope>NUCLEOTIDE SEQUENCE [LARGE SCALE GENOMIC DNA]</scope>
    <source>
        <strain evidence="2 3">SLV-132</strain>
    </source>
</reference>
<dbReference type="Gene3D" id="3.40.190.10">
    <property type="entry name" value="Periplasmic binding protein-like II"/>
    <property type="match status" value="2"/>
</dbReference>
<proteinExistence type="predicted"/>
<protein>
    <submittedName>
        <fullName evidence="2">LysR substrate binding domain-containing protein</fullName>
    </submittedName>
</protein>
<gene>
    <name evidence="2" type="ORF">C7419_10653</name>
</gene>
<dbReference type="EMBL" id="QGGT01000006">
    <property type="protein sequence ID" value="PWK32634.1"/>
    <property type="molecule type" value="Genomic_DNA"/>
</dbReference>
<evidence type="ECO:0000259" key="1">
    <source>
        <dbReference type="Pfam" id="PF03466"/>
    </source>
</evidence>
<organism evidence="2 3">
    <name type="scientific">Cupriavidus plantarum</name>
    <dbReference type="NCBI Taxonomy" id="942865"/>
    <lineage>
        <taxon>Bacteria</taxon>
        <taxon>Pseudomonadati</taxon>
        <taxon>Pseudomonadota</taxon>
        <taxon>Betaproteobacteria</taxon>
        <taxon>Burkholderiales</taxon>
        <taxon>Burkholderiaceae</taxon>
        <taxon>Cupriavidus</taxon>
    </lineage>
</organism>
<dbReference type="SUPFAM" id="SSF53850">
    <property type="entry name" value="Periplasmic binding protein-like II"/>
    <property type="match status" value="1"/>
</dbReference>
<sequence length="53" mass="6084">MLVERDLAEGRLVKPFAEVQGCELAYYLVYRKQSRQQPAVLAFKAWLLEEIGG</sequence>
<dbReference type="InterPro" id="IPR005119">
    <property type="entry name" value="LysR_subst-bd"/>
</dbReference>